<dbReference type="AlphaFoldDB" id="A0A1W2D7Q1"/>
<evidence type="ECO:0000313" key="1">
    <source>
        <dbReference type="EMBL" id="SMC93118.1"/>
    </source>
</evidence>
<reference evidence="1 2" key="1">
    <citation type="submission" date="2017-04" db="EMBL/GenBank/DDBJ databases">
        <authorList>
            <person name="Afonso C.L."/>
            <person name="Miller P.J."/>
            <person name="Scott M.A."/>
            <person name="Spackman E."/>
            <person name="Goraichik I."/>
            <person name="Dimitrov K.M."/>
            <person name="Suarez D.L."/>
            <person name="Swayne D.E."/>
        </authorList>
    </citation>
    <scope>NUCLEOTIDE SEQUENCE [LARGE SCALE GENOMIC DNA]</scope>
    <source>
        <strain evidence="1 2">CGMCC 1.12644</strain>
    </source>
</reference>
<accession>A0A1W2D7Q1</accession>
<dbReference type="SUPFAM" id="SSF56801">
    <property type="entry name" value="Acetyl-CoA synthetase-like"/>
    <property type="match status" value="1"/>
</dbReference>
<dbReference type="InterPro" id="IPR042099">
    <property type="entry name" value="ANL_N_sf"/>
</dbReference>
<dbReference type="STRING" id="1387277.SAMN06295998_11160"/>
<name>A0A1W2D7Q1_9RHOB</name>
<evidence type="ECO:0000313" key="2">
    <source>
        <dbReference type="Proteomes" id="UP000192330"/>
    </source>
</evidence>
<proteinExistence type="predicted"/>
<keyword evidence="2" id="KW-1185">Reference proteome</keyword>
<dbReference type="Proteomes" id="UP000192330">
    <property type="component" value="Unassembled WGS sequence"/>
</dbReference>
<protein>
    <submittedName>
        <fullName evidence="1">Uncharacterized protein</fullName>
    </submittedName>
</protein>
<dbReference type="Gene3D" id="3.40.50.12780">
    <property type="entry name" value="N-terminal domain of ligase-like"/>
    <property type="match status" value="1"/>
</dbReference>
<organism evidence="1 2">
    <name type="scientific">Primorskyibacter flagellatus</name>
    <dbReference type="NCBI Taxonomy" id="1387277"/>
    <lineage>
        <taxon>Bacteria</taxon>
        <taxon>Pseudomonadati</taxon>
        <taxon>Pseudomonadota</taxon>
        <taxon>Alphaproteobacteria</taxon>
        <taxon>Rhodobacterales</taxon>
        <taxon>Roseobacteraceae</taxon>
        <taxon>Primorskyibacter</taxon>
    </lineage>
</organism>
<dbReference type="EMBL" id="FWYD01000011">
    <property type="protein sequence ID" value="SMC93118.1"/>
    <property type="molecule type" value="Genomic_DNA"/>
</dbReference>
<sequence>MAMGMSASRRSGDFESVRLPRALHDFRITNLAAAATQYRMTRNSGEAKNFTRAFDKLSFTDEPVCSEIATYVDQVFGTEMRLIYGTTEIGVTIANRPGFLGRTIARLYAVFAARSRALCQRPRQPGLLSDDVLQVNRHHMTIPHHLSAFDEEITHLHWPRQ</sequence>
<gene>
    <name evidence="1" type="ORF">SAMN06295998_11160</name>
</gene>